<dbReference type="Gene3D" id="1.10.3260.10">
    <property type="entry name" value="DNA ligase, ATP-dependent, N-terminal domain"/>
    <property type="match status" value="1"/>
</dbReference>
<dbReference type="GO" id="GO:0006281">
    <property type="term" value="P:DNA repair"/>
    <property type="evidence" value="ECO:0007669"/>
    <property type="project" value="UniProtKB-KW"/>
</dbReference>
<keyword evidence="2" id="KW-0436">Ligase</keyword>
<dbReference type="InterPro" id="IPR036599">
    <property type="entry name" value="DNA_ligase_N_sf"/>
</dbReference>
<dbReference type="Pfam" id="PF04675">
    <property type="entry name" value="DNA_ligase_A_N"/>
    <property type="match status" value="1"/>
</dbReference>
<dbReference type="GO" id="GO:0005739">
    <property type="term" value="C:mitochondrion"/>
    <property type="evidence" value="ECO:0007669"/>
    <property type="project" value="TreeGrafter"/>
</dbReference>
<dbReference type="EMBL" id="JAZDWU010000005">
    <property type="protein sequence ID" value="KAL0001720.1"/>
    <property type="molecule type" value="Genomic_DNA"/>
</dbReference>
<organism evidence="7 8">
    <name type="scientific">Lithocarpus litseifolius</name>
    <dbReference type="NCBI Taxonomy" id="425828"/>
    <lineage>
        <taxon>Eukaryota</taxon>
        <taxon>Viridiplantae</taxon>
        <taxon>Streptophyta</taxon>
        <taxon>Embryophyta</taxon>
        <taxon>Tracheophyta</taxon>
        <taxon>Spermatophyta</taxon>
        <taxon>Magnoliopsida</taxon>
        <taxon>eudicotyledons</taxon>
        <taxon>Gunneridae</taxon>
        <taxon>Pentapetalae</taxon>
        <taxon>rosids</taxon>
        <taxon>fabids</taxon>
        <taxon>Fagales</taxon>
        <taxon>Fagaceae</taxon>
        <taxon>Lithocarpus</taxon>
    </lineage>
</organism>
<evidence type="ECO:0000256" key="2">
    <source>
        <dbReference type="ARBA" id="ARBA00022598"/>
    </source>
</evidence>
<protein>
    <recommendedName>
        <fullName evidence="6">DNA ligase ATP-dependent N-terminal domain-containing protein</fullName>
    </recommendedName>
</protein>
<feature type="domain" description="DNA ligase ATP-dependent N-terminal" evidence="6">
    <location>
        <begin position="75"/>
        <end position="175"/>
    </location>
</feature>
<proteinExistence type="inferred from homology"/>
<sequence length="176" mass="19634">MDRNGGGDEPMAEWSLGVGGRQMRVARGRDLSTEIEAHRLERVEHLKSKMPELKNKCWDFDPRLVTCWDEGEPVSFMFLCLGFDMISKESGLIVKMDILCNVLRTVMDTTANDVLSIVYLLANRIVPTHEGLELGIGEASIINVLAEAYGRTKVGHRKLDNQLGDWGLVAKACRSS</sequence>
<reference evidence="7 8" key="1">
    <citation type="submission" date="2024-01" db="EMBL/GenBank/DDBJ databases">
        <title>A telomere-to-telomere, gap-free genome of sweet tea (Lithocarpus litseifolius).</title>
        <authorList>
            <person name="Zhou J."/>
        </authorList>
    </citation>
    <scope>NUCLEOTIDE SEQUENCE [LARGE SCALE GENOMIC DNA]</scope>
    <source>
        <strain evidence="7">Zhou-2022a</strain>
        <tissue evidence="7">Leaf</tissue>
    </source>
</reference>
<dbReference type="InterPro" id="IPR012308">
    <property type="entry name" value="DNA_ligase_ATP-dep_N"/>
</dbReference>
<dbReference type="GO" id="GO:0006310">
    <property type="term" value="P:DNA recombination"/>
    <property type="evidence" value="ECO:0007669"/>
    <property type="project" value="UniProtKB-KW"/>
</dbReference>
<dbReference type="GO" id="GO:0005634">
    <property type="term" value="C:nucleus"/>
    <property type="evidence" value="ECO:0007669"/>
    <property type="project" value="TreeGrafter"/>
</dbReference>
<dbReference type="GO" id="GO:0003910">
    <property type="term" value="F:DNA ligase (ATP) activity"/>
    <property type="evidence" value="ECO:0007669"/>
    <property type="project" value="InterPro"/>
</dbReference>
<keyword evidence="4" id="KW-0233">DNA recombination</keyword>
<dbReference type="InterPro" id="IPR050191">
    <property type="entry name" value="ATP-dep_DNA_ligase"/>
</dbReference>
<evidence type="ECO:0000256" key="4">
    <source>
        <dbReference type="ARBA" id="ARBA00023172"/>
    </source>
</evidence>
<keyword evidence="8" id="KW-1185">Reference proteome</keyword>
<dbReference type="GO" id="GO:0003677">
    <property type="term" value="F:DNA binding"/>
    <property type="evidence" value="ECO:0007669"/>
    <property type="project" value="InterPro"/>
</dbReference>
<comment type="caution">
    <text evidence="7">The sequence shown here is derived from an EMBL/GenBank/DDBJ whole genome shotgun (WGS) entry which is preliminary data.</text>
</comment>
<dbReference type="PANTHER" id="PTHR45674:SF4">
    <property type="entry name" value="DNA LIGASE 1"/>
    <property type="match status" value="1"/>
</dbReference>
<evidence type="ECO:0000256" key="3">
    <source>
        <dbReference type="ARBA" id="ARBA00022763"/>
    </source>
</evidence>
<gene>
    <name evidence="7" type="ORF">SO802_015501</name>
</gene>
<evidence type="ECO:0000256" key="1">
    <source>
        <dbReference type="ARBA" id="ARBA00007572"/>
    </source>
</evidence>
<name>A0AAW2CY04_9ROSI</name>
<evidence type="ECO:0000256" key="5">
    <source>
        <dbReference type="ARBA" id="ARBA00023204"/>
    </source>
</evidence>
<dbReference type="GO" id="GO:0006273">
    <property type="term" value="P:lagging strand elongation"/>
    <property type="evidence" value="ECO:0007669"/>
    <property type="project" value="TreeGrafter"/>
</dbReference>
<evidence type="ECO:0000313" key="8">
    <source>
        <dbReference type="Proteomes" id="UP001459277"/>
    </source>
</evidence>
<comment type="similarity">
    <text evidence="1">Belongs to the ATP-dependent DNA ligase family.</text>
</comment>
<accession>A0AAW2CY04</accession>
<dbReference type="Proteomes" id="UP001459277">
    <property type="component" value="Unassembled WGS sequence"/>
</dbReference>
<dbReference type="SUPFAM" id="SSF117018">
    <property type="entry name" value="ATP-dependent DNA ligase DNA-binding domain"/>
    <property type="match status" value="1"/>
</dbReference>
<keyword evidence="5" id="KW-0234">DNA repair</keyword>
<keyword evidence="3" id="KW-0227">DNA damage</keyword>
<dbReference type="AlphaFoldDB" id="A0AAW2CY04"/>
<evidence type="ECO:0000313" key="7">
    <source>
        <dbReference type="EMBL" id="KAL0001720.1"/>
    </source>
</evidence>
<dbReference type="PANTHER" id="PTHR45674">
    <property type="entry name" value="DNA LIGASE 1/3 FAMILY MEMBER"/>
    <property type="match status" value="1"/>
</dbReference>
<evidence type="ECO:0000259" key="6">
    <source>
        <dbReference type="Pfam" id="PF04675"/>
    </source>
</evidence>